<dbReference type="PANTHER" id="PTHR33664">
    <property type="entry name" value="RCG26366"/>
    <property type="match status" value="1"/>
</dbReference>
<accession>A0A315W3W4</accession>
<protein>
    <submittedName>
        <fullName evidence="7">Uncharacterized protein</fullName>
    </submittedName>
</protein>
<keyword evidence="8" id="KW-1185">Reference proteome</keyword>
<gene>
    <name evidence="7" type="ORF">CCH79_00007809</name>
</gene>
<organism evidence="7 8">
    <name type="scientific">Gambusia affinis</name>
    <name type="common">Western mosquitofish</name>
    <name type="synonym">Heterandria affinis</name>
    <dbReference type="NCBI Taxonomy" id="33528"/>
    <lineage>
        <taxon>Eukaryota</taxon>
        <taxon>Metazoa</taxon>
        <taxon>Chordata</taxon>
        <taxon>Craniata</taxon>
        <taxon>Vertebrata</taxon>
        <taxon>Euteleostomi</taxon>
        <taxon>Actinopterygii</taxon>
        <taxon>Neopterygii</taxon>
        <taxon>Teleostei</taxon>
        <taxon>Neoteleostei</taxon>
        <taxon>Acanthomorphata</taxon>
        <taxon>Ovalentaria</taxon>
        <taxon>Atherinomorphae</taxon>
        <taxon>Cyprinodontiformes</taxon>
        <taxon>Poeciliidae</taxon>
        <taxon>Poeciliinae</taxon>
        <taxon>Gambusia</taxon>
    </lineage>
</organism>
<evidence type="ECO:0000313" key="8">
    <source>
        <dbReference type="Proteomes" id="UP000250572"/>
    </source>
</evidence>
<evidence type="ECO:0000259" key="6">
    <source>
        <dbReference type="Pfam" id="PF26246"/>
    </source>
</evidence>
<keyword evidence="1" id="KW-0175">Coiled coil</keyword>
<evidence type="ECO:0000256" key="1">
    <source>
        <dbReference type="SAM" id="Coils"/>
    </source>
</evidence>
<evidence type="ECO:0000259" key="4">
    <source>
        <dbReference type="Pfam" id="PF25203"/>
    </source>
</evidence>
<reference evidence="7 8" key="1">
    <citation type="journal article" date="2018" name="G3 (Bethesda)">
        <title>A High-Quality Reference Genome for the Invasive Mosquitofish Gambusia affinis Using a Chicago Library.</title>
        <authorList>
            <person name="Hoffberg S.L."/>
            <person name="Troendle N.J."/>
            <person name="Glenn T.C."/>
            <person name="Mahmud O."/>
            <person name="Louha S."/>
            <person name="Chalopin D."/>
            <person name="Bennetzen J.L."/>
            <person name="Mauricio R."/>
        </authorList>
    </citation>
    <scope>NUCLEOTIDE SEQUENCE [LARGE SCALE GENOMIC DNA]</scope>
    <source>
        <strain evidence="7">NE01/NJP1002.9</strain>
        <tissue evidence="7">Muscle</tissue>
    </source>
</reference>
<comment type="caution">
    <text evidence="7">The sequence shown here is derived from an EMBL/GenBank/DDBJ whole genome shotgun (WGS) entry which is preliminary data.</text>
</comment>
<evidence type="ECO:0000259" key="3">
    <source>
        <dbReference type="Pfam" id="PF23319"/>
    </source>
</evidence>
<evidence type="ECO:0000259" key="5">
    <source>
        <dbReference type="Pfam" id="PF25204"/>
    </source>
</evidence>
<dbReference type="InterPro" id="IPR058843">
    <property type="entry name" value="PH_DAAF9"/>
</dbReference>
<dbReference type="Pfam" id="PF25204">
    <property type="entry name" value="DAAF9_2"/>
    <property type="match status" value="1"/>
</dbReference>
<feature type="domain" description="DAAF9 PH" evidence="6">
    <location>
        <begin position="697"/>
        <end position="900"/>
    </location>
</feature>
<dbReference type="InterPro" id="IPR057478">
    <property type="entry name" value="DAAF9_2"/>
</dbReference>
<feature type="coiled-coil region" evidence="1">
    <location>
        <begin position="1316"/>
        <end position="1343"/>
    </location>
</feature>
<feature type="domain" description="DAAF9 CobW C-like" evidence="3">
    <location>
        <begin position="1146"/>
        <end position="1224"/>
    </location>
</feature>
<dbReference type="Pfam" id="PF25203">
    <property type="entry name" value="PB_DAAF9"/>
    <property type="match status" value="1"/>
</dbReference>
<dbReference type="InterPro" id="IPR058844">
    <property type="entry name" value="PB_DAAF9"/>
</dbReference>
<dbReference type="PANTHER" id="PTHR33664:SF1">
    <property type="entry name" value="DYNEIN AXONEMAL ASSEMBLY FACTOR 9"/>
    <property type="match status" value="1"/>
</dbReference>
<dbReference type="InterPro" id="IPR056498">
    <property type="entry name" value="DAAF9_N"/>
</dbReference>
<name>A0A315W3W4_GAMAF</name>
<dbReference type="Proteomes" id="UP000250572">
    <property type="component" value="Unassembled WGS sequence"/>
</dbReference>
<dbReference type="Pfam" id="PF23319">
    <property type="entry name" value="CobW_C_DAAF9"/>
    <property type="match status" value="1"/>
</dbReference>
<evidence type="ECO:0000313" key="7">
    <source>
        <dbReference type="EMBL" id="PWA29540.1"/>
    </source>
</evidence>
<dbReference type="CDD" id="cd22936">
    <property type="entry name" value="shulin_C20orf194-like"/>
    <property type="match status" value="1"/>
</dbReference>
<dbReference type="Pfam" id="PF26246">
    <property type="entry name" value="PH_DAAF9"/>
    <property type="match status" value="1"/>
</dbReference>
<proteinExistence type="predicted"/>
<dbReference type="InterPro" id="IPR056414">
    <property type="entry name" value="DAAF9_CobW_C"/>
</dbReference>
<dbReference type="EMBL" id="NHOQ01000541">
    <property type="protein sequence ID" value="PWA29540.1"/>
    <property type="molecule type" value="Genomic_DNA"/>
</dbReference>
<evidence type="ECO:0000259" key="2">
    <source>
        <dbReference type="Pfam" id="PF23281"/>
    </source>
</evidence>
<dbReference type="InterPro" id="IPR040342">
    <property type="entry name" value="DNAAF9"/>
</dbReference>
<feature type="domain" description="DAAF9 N-terminal" evidence="2">
    <location>
        <begin position="207"/>
        <end position="398"/>
    </location>
</feature>
<dbReference type="STRING" id="33528.ENSGAFP00000017871"/>
<feature type="domain" description="DAAF9 pita-bread-like" evidence="4">
    <location>
        <begin position="402"/>
        <end position="681"/>
    </location>
</feature>
<dbReference type="Pfam" id="PF23281">
    <property type="entry name" value="DAAF9_N"/>
    <property type="match status" value="1"/>
</dbReference>
<feature type="domain" description="DAAF9" evidence="5">
    <location>
        <begin position="960"/>
        <end position="1130"/>
    </location>
</feature>
<sequence length="1348" mass="152021">MQTAVCCGRCDATISAVTHVYQIQQGVIQRIGDFPVFHRENDEESQSLCSEVRLQDLDLPSLPFRCKLIESQSIAKSQTCLDPGELKVDWKHLSPELFWSKDFKDSHSSTTPMTAIMSLPEVSAETGFPGSVASRLPDSTCSFWEHCSVCSIFSYSLPCNFHQRAHRGQVLDRLLRYVTESAILNVAYVPGDGEKYVLSRPENVQTQRCSRLRQVQALLCEGDSLTPDGILCSLGIDSRYNEGCTELAKYLFYGLYERSQPNLEHAFDDVPEEMLDDVILLIKAECVHLYCNPLNYSYLLPYVSHWRNLQLYCMTETEYEDEEAAEEFKISSFVTMVQDCQRIGVAYSSQGHIQKFDVFMVEKWPLIQAFALEGIGGGSFFTIKYKIVEMSEKLWQVYTRLDPVSLDNLLTEDLGIFEKQWSNFFSRIDLESHLSILDLSEAQAGEAFRTFYCHGLISNNISDKSKSRQPFVLFGKHSTSEDLENISFNFPSESHQVRNTGPQGSAARHMILQCVAPKGPLSCSRTYFFGTSHTPYLGIQMPEQKKTEVLVASQIYSAVVQGVFSGIKCYSSTSSFTEAEDDAVNSFLLALDSMGFGHYRTHLRSKCEFSIQATNNRGVVIPLTDEGSRYLVKTASLIVRDIPDLQENRGEFGTVLYSESFLESSINIQQRDGTVSSDSCYAILTANVPRYACWLMESDVKQSEQALHLAMKEGGSYLGASLTEADAAYVFSGGQLCSPEEGKIRFFSEGLLFIHSQCGCITLSKDHIRRIIFYIPDSCSVGSLFVEYESSLFPHLPFPLHSSDQCLLFALQPRSKSYKAFFAKVLPVWKDPEAGFGLQLLDQEQLSLNQRNMHTRVQKLHDSQEPPVAKRRDNLKTSHSKLPEQEMFLQHFALSSIGQEPVLYDHLEALFPSAELTNQGHEKGDKWTKPKKMEKINGHNRSDISIQNKRDKTNVSVHYTHRWVVYEPDSFSTSHLQQYLSSFLESRGGRGKPRLLLLTPGYTDVLDVVQAVLFHPDAAVRARFAVGAVTACVNPLASCMEHRFAFPKLLEQCSQGIVSTVVFTGLTAEQKHPLMQHVQQLVRSANPTAAFIPAERGAVIRDEDVSLILSESSFGEPQMLRARYVLYPGWCKGRFFSGSGTVSVAQQRVAFSRPLERPLFVIHCKAIKSSLKSSPFRGNVYNIWGKCCQSIKYELESSLKPADSAGLMDVRFNAVSGSLTIIPDKTPLHKETSPSCYLTFDGVGLVQDELKAWLRLCTKQKQAKKTKKTPNTLSTQEIQSIHVARHLDPLPPGYFYNGYQYVDIFGEKRSFHPNMEEFIKEYISEANEEIEQFNRQLELQEEPDLFGP</sequence>